<dbReference type="InterPro" id="IPR027417">
    <property type="entry name" value="P-loop_NTPase"/>
</dbReference>
<keyword evidence="2" id="KW-0342">GTP-binding</keyword>
<dbReference type="GO" id="GO:0005525">
    <property type="term" value="F:GTP binding"/>
    <property type="evidence" value="ECO:0007669"/>
    <property type="project" value="UniProtKB-KW"/>
</dbReference>
<dbReference type="AlphaFoldDB" id="A0A1W1CAR4"/>
<dbReference type="EMBL" id="FPHC01000067">
    <property type="protein sequence ID" value="SFV62812.1"/>
    <property type="molecule type" value="Genomic_DNA"/>
</dbReference>
<protein>
    <submittedName>
        <fullName evidence="3">Mll3243 protein</fullName>
    </submittedName>
</protein>
<accession>A0A1W1CAR4</accession>
<evidence type="ECO:0000313" key="3">
    <source>
        <dbReference type="EMBL" id="SFV62812.1"/>
    </source>
</evidence>
<dbReference type="SMART" id="SM00173">
    <property type="entry name" value="RAS"/>
    <property type="match status" value="1"/>
</dbReference>
<dbReference type="FunFam" id="3.40.50.300:FF:001447">
    <property type="entry name" value="Ras-related protein Rab-1B"/>
    <property type="match status" value="1"/>
</dbReference>
<dbReference type="Pfam" id="PF00071">
    <property type="entry name" value="Ras"/>
    <property type="match status" value="1"/>
</dbReference>
<dbReference type="NCBIfam" id="TIGR00231">
    <property type="entry name" value="small_GTP"/>
    <property type="match status" value="1"/>
</dbReference>
<keyword evidence="1" id="KW-0547">Nucleotide-binding</keyword>
<gene>
    <name evidence="3" type="ORF">MNB_SV-6-511</name>
</gene>
<dbReference type="InterPro" id="IPR050227">
    <property type="entry name" value="Rab"/>
</dbReference>
<dbReference type="PROSITE" id="PS51419">
    <property type="entry name" value="RAB"/>
    <property type="match status" value="1"/>
</dbReference>
<proteinExistence type="predicted"/>
<evidence type="ECO:0000256" key="1">
    <source>
        <dbReference type="ARBA" id="ARBA00022741"/>
    </source>
</evidence>
<reference evidence="3" key="1">
    <citation type="submission" date="2016-10" db="EMBL/GenBank/DDBJ databases">
        <authorList>
            <person name="de Groot N.N."/>
        </authorList>
    </citation>
    <scope>NUCLEOTIDE SEQUENCE</scope>
</reference>
<dbReference type="CDD" id="cd00154">
    <property type="entry name" value="Rab"/>
    <property type="match status" value="1"/>
</dbReference>
<dbReference type="PANTHER" id="PTHR47977">
    <property type="entry name" value="RAS-RELATED PROTEIN RAB"/>
    <property type="match status" value="1"/>
</dbReference>
<dbReference type="InterPro" id="IPR005225">
    <property type="entry name" value="Small_GTP-bd"/>
</dbReference>
<dbReference type="SUPFAM" id="SSF52540">
    <property type="entry name" value="P-loop containing nucleoside triphosphate hydrolases"/>
    <property type="match status" value="1"/>
</dbReference>
<dbReference type="Gene3D" id="3.40.50.300">
    <property type="entry name" value="P-loop containing nucleotide triphosphate hydrolases"/>
    <property type="match status" value="1"/>
</dbReference>
<dbReference type="GO" id="GO:0003924">
    <property type="term" value="F:GTPase activity"/>
    <property type="evidence" value="ECO:0007669"/>
    <property type="project" value="InterPro"/>
</dbReference>
<evidence type="ECO:0000256" key="2">
    <source>
        <dbReference type="ARBA" id="ARBA00023134"/>
    </source>
</evidence>
<dbReference type="SMART" id="SM00175">
    <property type="entry name" value="RAB"/>
    <property type="match status" value="1"/>
</dbReference>
<sequence>MGNFSVGKTSLIRRYVENSFSDKYLTTIGVKISKKSLTIDGDEMLLLIWDIEGALDHTRRVNKTYIKGANAAIVVTDVLSENIYDTLAVHLDDLKSVNGDIPTIIAINKIDIDEGFEIDLSQLKVSYPFIVDILYTSAKNNTNVEEIFHILSREIV</sequence>
<organism evidence="3">
    <name type="scientific">hydrothermal vent metagenome</name>
    <dbReference type="NCBI Taxonomy" id="652676"/>
    <lineage>
        <taxon>unclassified sequences</taxon>
        <taxon>metagenomes</taxon>
        <taxon>ecological metagenomes</taxon>
    </lineage>
</organism>
<name>A0A1W1CAR4_9ZZZZ</name>
<dbReference type="InterPro" id="IPR001806">
    <property type="entry name" value="Small_GTPase"/>
</dbReference>
<dbReference type="PRINTS" id="PR00449">
    <property type="entry name" value="RASTRNSFRMNG"/>
</dbReference>